<protein>
    <submittedName>
        <fullName evidence="3">Uncharacterized protein</fullName>
    </submittedName>
</protein>
<feature type="region of interest" description="Disordered" evidence="2">
    <location>
        <begin position="251"/>
        <end position="287"/>
    </location>
</feature>
<feature type="region of interest" description="Disordered" evidence="2">
    <location>
        <begin position="753"/>
        <end position="859"/>
    </location>
</feature>
<keyword evidence="1" id="KW-0175">Coiled coil</keyword>
<feature type="compositionally biased region" description="Basic and acidic residues" evidence="2">
    <location>
        <begin position="848"/>
        <end position="859"/>
    </location>
</feature>
<feature type="region of interest" description="Disordered" evidence="2">
    <location>
        <begin position="318"/>
        <end position="353"/>
    </location>
</feature>
<dbReference type="Proteomes" id="UP001056384">
    <property type="component" value="Chromosome 2"/>
</dbReference>
<evidence type="ECO:0000256" key="2">
    <source>
        <dbReference type="SAM" id="MobiDB-lite"/>
    </source>
</evidence>
<name>A0A9Q9AL05_9PEZI</name>
<keyword evidence="4" id="KW-1185">Reference proteome</keyword>
<feature type="compositionally biased region" description="Basic and acidic residues" evidence="2">
    <location>
        <begin position="817"/>
        <end position="828"/>
    </location>
</feature>
<accession>A0A9Q9AL05</accession>
<dbReference type="AlphaFoldDB" id="A0A9Q9AL05"/>
<dbReference type="EMBL" id="CP099419">
    <property type="protein sequence ID" value="USW49914.1"/>
    <property type="molecule type" value="Genomic_DNA"/>
</dbReference>
<feature type="coiled-coil region" evidence="1">
    <location>
        <begin position="427"/>
        <end position="471"/>
    </location>
</feature>
<organism evidence="3 4">
    <name type="scientific">Septoria linicola</name>
    <dbReference type="NCBI Taxonomy" id="215465"/>
    <lineage>
        <taxon>Eukaryota</taxon>
        <taxon>Fungi</taxon>
        <taxon>Dikarya</taxon>
        <taxon>Ascomycota</taxon>
        <taxon>Pezizomycotina</taxon>
        <taxon>Dothideomycetes</taxon>
        <taxon>Dothideomycetidae</taxon>
        <taxon>Mycosphaerellales</taxon>
        <taxon>Mycosphaerellaceae</taxon>
        <taxon>Septoria</taxon>
    </lineage>
</organism>
<evidence type="ECO:0000256" key="1">
    <source>
        <dbReference type="SAM" id="Coils"/>
    </source>
</evidence>
<feature type="region of interest" description="Disordered" evidence="2">
    <location>
        <begin position="110"/>
        <end position="151"/>
    </location>
</feature>
<feature type="compositionally biased region" description="Low complexity" evidence="2">
    <location>
        <begin position="326"/>
        <end position="336"/>
    </location>
</feature>
<evidence type="ECO:0000313" key="4">
    <source>
        <dbReference type="Proteomes" id="UP001056384"/>
    </source>
</evidence>
<feature type="compositionally biased region" description="Polar residues" evidence="2">
    <location>
        <begin position="339"/>
        <end position="352"/>
    </location>
</feature>
<sequence>MDDRILDGPLGLVQQQIGRLQAESQKSEALLNEARAENRALRDGLAIREEQLKEHCLAQEELSNMNAQLETLREVAQSLKDVIQSRDEESAGISEQLEKKEHEVQLLKSRLKRAKKKSNDPASLVRAPQATSGVPFRKAETNDPPTNREQGEGFRMEMHFPCFQVLKKKGSRYYRDMHDGGHLIDGGRLLHQLAQSFRPSRQIPCMLRAHEWTLSGFAKEQSPESPWPQSVEAPEFVLDDTAAVDARDSPLDAQQHRTATEDVQMTSCKMSPRSDSPPAGHSYRPLPEPGCLADLKSAFTAPNACNMDDSIPSAFRDERREHRSVPSTSSPTPSGPERATSTMSSVQTLQYQEESRKRVRDFNMTDAEFTRAVKARRLWCKEKEALTQAHEALSLERSKAQTYANYLQTQLQAVQQEAHRHGIQMRLQAHAQVLQEAENLRRELNMSEARVAQLEARYQQLDWQRKSSEQQHAQYVRDRNKRMEDKNTDLTKCNHTVTQLQIHLAAVIKQNTLYNDHLLQQGGKVGELTSEVSEKDLTISHLRKCRIAMRWHVAAIKAQREAASVGSSAVAADLEALRQEVKRLTVLLQTARLARMRAEHSRSVAEAELQEVAGRFDAASTELVTLRAKESLAVNEIQTLKSRSACQTKVLQQHEACVAEQKWLDDRYPDAFDQLQGLRKQLEISRSQMVDSGTDAIQPSRTIEDTNSPVTKITTQLLTPTSSMSPPPRLRSECNSGETVTTPLRVEIPRATKFLQLPTPSSSTEGITLPSRPDWTVPETPVQQAQHRAAPPKQPKHLERGDELRPSYQQEWSHGQGRRESRGEELFPHRTGAIATRPPMGGRSWSDMYRRPVDAYRPR</sequence>
<gene>
    <name evidence="3" type="ORF">Slin15195_G032330</name>
</gene>
<feature type="compositionally biased region" description="Basic and acidic residues" evidence="2">
    <location>
        <begin position="796"/>
        <end position="805"/>
    </location>
</feature>
<feature type="compositionally biased region" description="Basic and acidic residues" evidence="2">
    <location>
        <begin position="251"/>
        <end position="260"/>
    </location>
</feature>
<reference evidence="3" key="1">
    <citation type="submission" date="2022-06" db="EMBL/GenBank/DDBJ databases">
        <title>Complete genome sequences of two strains of the flax pathogen Septoria linicola.</title>
        <authorList>
            <person name="Lapalu N."/>
            <person name="Simon A."/>
            <person name="Demenou B."/>
            <person name="Paumier D."/>
            <person name="Guillot M.-P."/>
            <person name="Gout L."/>
            <person name="Valade R."/>
        </authorList>
    </citation>
    <scope>NUCLEOTIDE SEQUENCE</scope>
    <source>
        <strain evidence="3">SE15195</strain>
    </source>
</reference>
<evidence type="ECO:0000313" key="3">
    <source>
        <dbReference type="EMBL" id="USW49914.1"/>
    </source>
</evidence>
<proteinExistence type="predicted"/>